<evidence type="ECO:0000256" key="3">
    <source>
        <dbReference type="ARBA" id="ARBA00022968"/>
    </source>
</evidence>
<accession>A0A1B9IEZ3</accession>
<evidence type="ECO:0000256" key="4">
    <source>
        <dbReference type="ARBA" id="ARBA00022989"/>
    </source>
</evidence>
<keyword evidence="5" id="KW-0472">Membrane</keyword>
<evidence type="ECO:0000256" key="1">
    <source>
        <dbReference type="ARBA" id="ARBA00004606"/>
    </source>
</evidence>
<keyword evidence="3" id="KW-0735">Signal-anchor</keyword>
<dbReference type="PANTHER" id="PTHR12270:SF25">
    <property type="entry name" value="GLYCOSYLTRANSFERASE-LIKE PROTEIN LARGE"/>
    <property type="match status" value="1"/>
</dbReference>
<dbReference type="GO" id="GO:0015020">
    <property type="term" value="F:glucuronosyltransferase activity"/>
    <property type="evidence" value="ECO:0007669"/>
    <property type="project" value="TreeGrafter"/>
</dbReference>
<dbReference type="GO" id="GO:0042285">
    <property type="term" value="F:xylosyltransferase activity"/>
    <property type="evidence" value="ECO:0007669"/>
    <property type="project" value="TreeGrafter"/>
</dbReference>
<dbReference type="AlphaFoldDB" id="A0A1B9IEZ3"/>
<keyword evidence="7" id="KW-0732">Signal</keyword>
<sequence length="400" mass="45835">MLTVPKAAPYLVLIVLLCWLLNYHSRDTSTSSFSSNSQINLDQYKYHRGKTELINTTALFDQGNVEPSDLIAFQVTWLTSDRLGRLVSLAEKRRAPMSVAYYVPPNDKLASRDLILLDKLYHTHPALSQNVDIHLVTSPHLLQLNTWRTVARTFASTDWILLWDADFEACTDYQKGLERFLVETRSRGWANKLEQGTAALVIAPFQWTDPVVERTRDLCPVDRDELITMYRNLSMDAFETNTPILSHATEYDRWIGVGETDFYEVTEYELGYEAYPLMRKDAEVWFDQRFAGYGYERSALTAQMYLSGMDLYILPGEYGVHQEHSAAAVINTHDDIAAAKVPWMTFKMDLCHTLGEVLAERRVLHLPLGERLVSTCKAMSIPPIDRDISGQLEYSRRALY</sequence>
<organism evidence="8 9">
    <name type="scientific">Kwoniella mangroviensis CBS 10435</name>
    <dbReference type="NCBI Taxonomy" id="1331196"/>
    <lineage>
        <taxon>Eukaryota</taxon>
        <taxon>Fungi</taxon>
        <taxon>Dikarya</taxon>
        <taxon>Basidiomycota</taxon>
        <taxon>Agaricomycotina</taxon>
        <taxon>Tremellomycetes</taxon>
        <taxon>Tremellales</taxon>
        <taxon>Cryptococcaceae</taxon>
        <taxon>Kwoniella</taxon>
    </lineage>
</organism>
<dbReference type="EMBL" id="KV700097">
    <property type="protein sequence ID" value="OCF54011.1"/>
    <property type="molecule type" value="Genomic_DNA"/>
</dbReference>
<evidence type="ECO:0000256" key="6">
    <source>
        <dbReference type="ARBA" id="ARBA00023180"/>
    </source>
</evidence>
<name>A0A1B9IEZ3_9TREE</name>
<feature type="chain" id="PRO_5008628607" evidence="7">
    <location>
        <begin position="26"/>
        <end position="400"/>
    </location>
</feature>
<dbReference type="Pfam" id="PF13896">
    <property type="entry name" value="Glyco_transf_49"/>
    <property type="match status" value="1"/>
</dbReference>
<dbReference type="Proteomes" id="UP000092583">
    <property type="component" value="Unassembled WGS sequence"/>
</dbReference>
<evidence type="ECO:0000256" key="2">
    <source>
        <dbReference type="ARBA" id="ARBA00022692"/>
    </source>
</evidence>
<evidence type="ECO:0000313" key="9">
    <source>
        <dbReference type="Proteomes" id="UP000092583"/>
    </source>
</evidence>
<keyword evidence="6" id="KW-0325">Glycoprotein</keyword>
<evidence type="ECO:0000256" key="5">
    <source>
        <dbReference type="ARBA" id="ARBA00023136"/>
    </source>
</evidence>
<gene>
    <name evidence="8" type="ORF">L486_08489</name>
</gene>
<dbReference type="GO" id="GO:0016020">
    <property type="term" value="C:membrane"/>
    <property type="evidence" value="ECO:0007669"/>
    <property type="project" value="UniProtKB-SubCell"/>
</dbReference>
<proteinExistence type="predicted"/>
<keyword evidence="9" id="KW-1185">Reference proteome</keyword>
<dbReference type="PANTHER" id="PTHR12270">
    <property type="entry name" value="GLYCOSYLTRANSFERASE-RELATED"/>
    <property type="match status" value="1"/>
</dbReference>
<reference evidence="8 9" key="1">
    <citation type="submission" date="2013-07" db="EMBL/GenBank/DDBJ databases">
        <title>The Genome Sequence of Kwoniella mangroviensis CBS10435.</title>
        <authorList>
            <consortium name="The Broad Institute Genome Sequencing Platform"/>
            <person name="Cuomo C."/>
            <person name="Litvintseva A."/>
            <person name="Chen Y."/>
            <person name="Heitman J."/>
            <person name="Sun S."/>
            <person name="Springer D."/>
            <person name="Dromer F."/>
            <person name="Young S.K."/>
            <person name="Zeng Q."/>
            <person name="Gargeya S."/>
            <person name="Fitzgerald M."/>
            <person name="Abouelleil A."/>
            <person name="Alvarado L."/>
            <person name="Berlin A.M."/>
            <person name="Chapman S.B."/>
            <person name="Dewar J."/>
            <person name="Goldberg J."/>
            <person name="Griggs A."/>
            <person name="Gujja S."/>
            <person name="Hansen M."/>
            <person name="Howarth C."/>
            <person name="Imamovic A."/>
            <person name="Larimer J."/>
            <person name="McCowan C."/>
            <person name="Murphy C."/>
            <person name="Pearson M."/>
            <person name="Priest M."/>
            <person name="Roberts A."/>
            <person name="Saif S."/>
            <person name="Shea T."/>
            <person name="Sykes S."/>
            <person name="Wortman J."/>
            <person name="Nusbaum C."/>
            <person name="Birren B."/>
        </authorList>
    </citation>
    <scope>NUCLEOTIDE SEQUENCE [LARGE SCALE GENOMIC DNA]</scope>
    <source>
        <strain evidence="8 9">CBS 10435</strain>
    </source>
</reference>
<evidence type="ECO:0000256" key="7">
    <source>
        <dbReference type="SAM" id="SignalP"/>
    </source>
</evidence>
<comment type="subcellular location">
    <subcellularLocation>
        <location evidence="1">Membrane</location>
        <topology evidence="1">Single-pass type II membrane protein</topology>
    </subcellularLocation>
</comment>
<keyword evidence="2" id="KW-0812">Transmembrane</keyword>
<dbReference type="InterPro" id="IPR051292">
    <property type="entry name" value="Xyl/GlcA_transferase"/>
</dbReference>
<reference evidence="9" key="2">
    <citation type="submission" date="2013-12" db="EMBL/GenBank/DDBJ databases">
        <title>Evolution of pathogenesis and genome organization in the Tremellales.</title>
        <authorList>
            <person name="Cuomo C."/>
            <person name="Litvintseva A."/>
            <person name="Heitman J."/>
            <person name="Chen Y."/>
            <person name="Sun S."/>
            <person name="Springer D."/>
            <person name="Dromer F."/>
            <person name="Young S."/>
            <person name="Zeng Q."/>
            <person name="Chapman S."/>
            <person name="Gujja S."/>
            <person name="Saif S."/>
            <person name="Birren B."/>
        </authorList>
    </citation>
    <scope>NUCLEOTIDE SEQUENCE [LARGE SCALE GENOMIC DNA]</scope>
    <source>
        <strain evidence="9">CBS 10435</strain>
    </source>
</reference>
<protein>
    <submittedName>
        <fullName evidence="8">Uncharacterized protein</fullName>
    </submittedName>
</protein>
<feature type="signal peptide" evidence="7">
    <location>
        <begin position="1"/>
        <end position="25"/>
    </location>
</feature>
<dbReference type="GO" id="GO:0035269">
    <property type="term" value="P:protein O-linked glycosylation via mannose"/>
    <property type="evidence" value="ECO:0007669"/>
    <property type="project" value="TreeGrafter"/>
</dbReference>
<dbReference type="OrthoDB" id="2561759at2759"/>
<keyword evidence="4" id="KW-1133">Transmembrane helix</keyword>
<evidence type="ECO:0000313" key="8">
    <source>
        <dbReference type="EMBL" id="OCF54011.1"/>
    </source>
</evidence>